<proteinExistence type="predicted"/>
<reference evidence="1 2" key="1">
    <citation type="submission" date="2020-04" db="EMBL/GenBank/DDBJ databases">
        <title>Genome sequencing of novel species.</title>
        <authorList>
            <person name="Heo J."/>
            <person name="Kim S.-J."/>
            <person name="Kim J.-S."/>
            <person name="Hong S.-B."/>
            <person name="Kwon S.-W."/>
        </authorList>
    </citation>
    <scope>NUCLEOTIDE SEQUENCE [LARGE SCALE GENOMIC DNA]</scope>
    <source>
        <strain evidence="1 2">GN2-R2</strain>
    </source>
</reference>
<name>A0A7Z2ZUG2_9BURK</name>
<evidence type="ECO:0000313" key="1">
    <source>
        <dbReference type="EMBL" id="QJE02651.1"/>
    </source>
</evidence>
<accession>A0A7Z2ZUG2</accession>
<dbReference type="KEGG" id="mfy:HH212_23690"/>
<dbReference type="EMBL" id="CP051685">
    <property type="protein sequence ID" value="QJE02651.1"/>
    <property type="molecule type" value="Genomic_DNA"/>
</dbReference>
<dbReference type="AlphaFoldDB" id="A0A7Z2ZUG2"/>
<keyword evidence="2" id="KW-1185">Reference proteome</keyword>
<organism evidence="1 2">
    <name type="scientific">Massilia forsythiae</name>
    <dbReference type="NCBI Taxonomy" id="2728020"/>
    <lineage>
        <taxon>Bacteria</taxon>
        <taxon>Pseudomonadati</taxon>
        <taxon>Pseudomonadota</taxon>
        <taxon>Betaproteobacteria</taxon>
        <taxon>Burkholderiales</taxon>
        <taxon>Oxalobacteraceae</taxon>
        <taxon>Telluria group</taxon>
        <taxon>Massilia</taxon>
    </lineage>
</organism>
<protein>
    <submittedName>
        <fullName evidence="1">Agglutinin biogenesis protein MshP</fullName>
    </submittedName>
</protein>
<gene>
    <name evidence="1" type="ORF">HH212_23690</name>
</gene>
<evidence type="ECO:0000313" key="2">
    <source>
        <dbReference type="Proteomes" id="UP000502415"/>
    </source>
</evidence>
<dbReference type="RefSeq" id="WP_170204733.1">
    <property type="nucleotide sequence ID" value="NZ_CP051685.1"/>
</dbReference>
<sequence>MTFPIRMRMRRQAGVGLVTAIFLLVVLAGLAVAMVSLYTTQQASANLDLQGARAYQAARAGMEWGLFQWNRNKSCTAATTLAMPAGTTLSAFTVNVRCSQTGGSGQAGDMLARTTIAASACNITDSAGGCNCDGASGACTPSANPETVNRRMEAQL</sequence>
<dbReference type="Proteomes" id="UP000502415">
    <property type="component" value="Chromosome"/>
</dbReference>